<evidence type="ECO:0000256" key="7">
    <source>
        <dbReference type="ARBA" id="ARBA00022723"/>
    </source>
</evidence>
<dbReference type="AlphaFoldDB" id="A0A8H4AVY5"/>
<evidence type="ECO:0000313" key="14">
    <source>
        <dbReference type="Proteomes" id="UP000439903"/>
    </source>
</evidence>
<evidence type="ECO:0000256" key="9">
    <source>
        <dbReference type="ARBA" id="ARBA00022777"/>
    </source>
</evidence>
<proteinExistence type="inferred from homology"/>
<evidence type="ECO:0000256" key="11">
    <source>
        <dbReference type="ARBA" id="ARBA00022842"/>
    </source>
</evidence>
<name>A0A8H4AVY5_GIGMA</name>
<comment type="caution">
    <text evidence="13">The sequence shown here is derived from an EMBL/GenBank/DDBJ whole genome shotgun (WGS) entry which is preliminary data.</text>
</comment>
<dbReference type="Proteomes" id="UP000439903">
    <property type="component" value="Unassembled WGS sequence"/>
</dbReference>
<comment type="catalytic activity">
    <reaction evidence="1">
        <text>(2R)-3-phosphoglycerate + ATP = (2R)-3-phospho-glyceroyl phosphate + ADP</text>
        <dbReference type="Rhea" id="RHEA:14801"/>
        <dbReference type="ChEBI" id="CHEBI:30616"/>
        <dbReference type="ChEBI" id="CHEBI:57604"/>
        <dbReference type="ChEBI" id="CHEBI:58272"/>
        <dbReference type="ChEBI" id="CHEBI:456216"/>
        <dbReference type="EC" id="2.7.2.3"/>
    </reaction>
</comment>
<keyword evidence="10" id="KW-0067">ATP-binding</keyword>
<evidence type="ECO:0000256" key="12">
    <source>
        <dbReference type="ARBA" id="ARBA00023152"/>
    </source>
</evidence>
<evidence type="ECO:0000256" key="1">
    <source>
        <dbReference type="ARBA" id="ARBA00000642"/>
    </source>
</evidence>
<evidence type="ECO:0000256" key="3">
    <source>
        <dbReference type="ARBA" id="ARBA00004838"/>
    </source>
</evidence>
<protein>
    <recommendedName>
        <fullName evidence="5">phosphoglycerate kinase</fullName>
        <ecNumber evidence="5">2.7.2.3</ecNumber>
    </recommendedName>
</protein>
<keyword evidence="7" id="KW-0479">Metal-binding</keyword>
<keyword evidence="9 13" id="KW-0418">Kinase</keyword>
<evidence type="ECO:0000256" key="6">
    <source>
        <dbReference type="ARBA" id="ARBA00022679"/>
    </source>
</evidence>
<dbReference type="GO" id="GO:0006094">
    <property type="term" value="P:gluconeogenesis"/>
    <property type="evidence" value="ECO:0007669"/>
    <property type="project" value="TreeGrafter"/>
</dbReference>
<dbReference type="GO" id="GO:0005524">
    <property type="term" value="F:ATP binding"/>
    <property type="evidence" value="ECO:0007669"/>
    <property type="project" value="UniProtKB-KW"/>
</dbReference>
<dbReference type="GO" id="GO:0005829">
    <property type="term" value="C:cytosol"/>
    <property type="evidence" value="ECO:0007669"/>
    <property type="project" value="TreeGrafter"/>
</dbReference>
<dbReference type="Gene3D" id="3.40.50.1260">
    <property type="entry name" value="Phosphoglycerate kinase, N-terminal domain"/>
    <property type="match status" value="1"/>
</dbReference>
<comment type="similarity">
    <text evidence="4">Belongs to the phosphoglycerate kinase family.</text>
</comment>
<keyword evidence="14" id="KW-1185">Reference proteome</keyword>
<comment type="pathway">
    <text evidence="3">Carbohydrate degradation; glycolysis; pyruvate from D-glyceraldehyde 3-phosphate: step 2/5.</text>
</comment>
<dbReference type="SUPFAM" id="SSF53748">
    <property type="entry name" value="Phosphoglycerate kinase"/>
    <property type="match status" value="1"/>
</dbReference>
<dbReference type="EC" id="2.7.2.3" evidence="5"/>
<keyword evidence="12" id="KW-0324">Glycolysis</keyword>
<dbReference type="InterPro" id="IPR015824">
    <property type="entry name" value="Phosphoglycerate_kinase_N"/>
</dbReference>
<evidence type="ECO:0000256" key="4">
    <source>
        <dbReference type="ARBA" id="ARBA00008982"/>
    </source>
</evidence>
<accession>A0A8H4AVY5</accession>
<evidence type="ECO:0000313" key="13">
    <source>
        <dbReference type="EMBL" id="KAF0538406.1"/>
    </source>
</evidence>
<dbReference type="PANTHER" id="PTHR11406:SF0">
    <property type="entry name" value="PHOSPHOGLYCERATE KINASE"/>
    <property type="match status" value="1"/>
</dbReference>
<evidence type="ECO:0000256" key="10">
    <source>
        <dbReference type="ARBA" id="ARBA00022840"/>
    </source>
</evidence>
<keyword evidence="8" id="KW-0547">Nucleotide-binding</keyword>
<dbReference type="EMBL" id="WTPW01000181">
    <property type="protein sequence ID" value="KAF0538406.1"/>
    <property type="molecule type" value="Genomic_DNA"/>
</dbReference>
<gene>
    <name evidence="13" type="ORF">F8M41_007813</name>
</gene>
<organism evidence="13 14">
    <name type="scientific">Gigaspora margarita</name>
    <dbReference type="NCBI Taxonomy" id="4874"/>
    <lineage>
        <taxon>Eukaryota</taxon>
        <taxon>Fungi</taxon>
        <taxon>Fungi incertae sedis</taxon>
        <taxon>Mucoromycota</taxon>
        <taxon>Glomeromycotina</taxon>
        <taxon>Glomeromycetes</taxon>
        <taxon>Diversisporales</taxon>
        <taxon>Gigasporaceae</taxon>
        <taxon>Gigaspora</taxon>
    </lineage>
</organism>
<dbReference type="GO" id="GO:0043531">
    <property type="term" value="F:ADP binding"/>
    <property type="evidence" value="ECO:0007669"/>
    <property type="project" value="TreeGrafter"/>
</dbReference>
<comment type="cofactor">
    <cofactor evidence="2">
        <name>Mg(2+)</name>
        <dbReference type="ChEBI" id="CHEBI:18420"/>
    </cofactor>
</comment>
<evidence type="ECO:0000256" key="5">
    <source>
        <dbReference type="ARBA" id="ARBA00013061"/>
    </source>
</evidence>
<keyword evidence="6" id="KW-0808">Transferase</keyword>
<dbReference type="PANTHER" id="PTHR11406">
    <property type="entry name" value="PHOSPHOGLYCERATE KINASE"/>
    <property type="match status" value="1"/>
</dbReference>
<sequence length="69" mass="7961">MIKSSKRKPNPEYSLKPVANELQKLLSRDVLLFLNNCIDPEVKKGKVILLENLRFYIEEEGSVKDDEGK</sequence>
<evidence type="ECO:0000256" key="2">
    <source>
        <dbReference type="ARBA" id="ARBA00001946"/>
    </source>
</evidence>
<keyword evidence="11" id="KW-0460">Magnesium</keyword>
<dbReference type="GO" id="GO:0004618">
    <property type="term" value="F:phosphoglycerate kinase activity"/>
    <property type="evidence" value="ECO:0007669"/>
    <property type="project" value="UniProtKB-EC"/>
</dbReference>
<dbReference type="OrthoDB" id="275353at2759"/>
<dbReference type="Pfam" id="PF00162">
    <property type="entry name" value="PGK"/>
    <property type="match status" value="1"/>
</dbReference>
<dbReference type="GO" id="GO:0006096">
    <property type="term" value="P:glycolytic process"/>
    <property type="evidence" value="ECO:0007669"/>
    <property type="project" value="UniProtKB-KW"/>
</dbReference>
<dbReference type="GO" id="GO:0046872">
    <property type="term" value="F:metal ion binding"/>
    <property type="evidence" value="ECO:0007669"/>
    <property type="project" value="UniProtKB-KW"/>
</dbReference>
<reference evidence="13 14" key="1">
    <citation type="journal article" date="2019" name="Environ. Microbiol.">
        <title>At the nexus of three kingdoms: the genome of the mycorrhizal fungus Gigaspora margarita provides insights into plant, endobacterial and fungal interactions.</title>
        <authorList>
            <person name="Venice F."/>
            <person name="Ghignone S."/>
            <person name="Salvioli di Fossalunga A."/>
            <person name="Amselem J."/>
            <person name="Novero M."/>
            <person name="Xianan X."/>
            <person name="Sedzielewska Toro K."/>
            <person name="Morin E."/>
            <person name="Lipzen A."/>
            <person name="Grigoriev I.V."/>
            <person name="Henrissat B."/>
            <person name="Martin F.M."/>
            <person name="Bonfante P."/>
        </authorList>
    </citation>
    <scope>NUCLEOTIDE SEQUENCE [LARGE SCALE GENOMIC DNA]</scope>
    <source>
        <strain evidence="13 14">BEG34</strain>
    </source>
</reference>
<dbReference type="InterPro" id="IPR001576">
    <property type="entry name" value="Phosphoglycerate_kinase"/>
</dbReference>
<evidence type="ECO:0000256" key="8">
    <source>
        <dbReference type="ARBA" id="ARBA00022741"/>
    </source>
</evidence>
<dbReference type="InterPro" id="IPR036043">
    <property type="entry name" value="Phosphoglycerate_kinase_sf"/>
</dbReference>